<keyword evidence="3" id="KW-1185">Reference proteome</keyword>
<comment type="caution">
    <text evidence="2">The sequence shown here is derived from an EMBL/GenBank/DDBJ whole genome shotgun (WGS) entry which is preliminary data.</text>
</comment>
<evidence type="ECO:0000313" key="3">
    <source>
        <dbReference type="Proteomes" id="UP001476798"/>
    </source>
</evidence>
<dbReference type="EMBL" id="JAHRIO010059974">
    <property type="protein sequence ID" value="MEQ2177073.1"/>
    <property type="molecule type" value="Genomic_DNA"/>
</dbReference>
<dbReference type="InterPro" id="IPR013083">
    <property type="entry name" value="Znf_RING/FYVE/PHD"/>
</dbReference>
<dbReference type="Proteomes" id="UP001476798">
    <property type="component" value="Unassembled WGS sequence"/>
</dbReference>
<dbReference type="Gene3D" id="3.30.40.10">
    <property type="entry name" value="Zinc/RING finger domain, C3HC4 (zinc finger)"/>
    <property type="match status" value="2"/>
</dbReference>
<accession>A0ABV0P2W3</accession>
<name>A0ABV0P2W3_9TELE</name>
<sequence length="151" mass="16682">MDDQGCPRCKTTKYRNPSLKLMVNVCGHTLLYSGKVKSSTSETHRCRLCYSGVVELGCSGGGVSLLSQEDPVYLPITTPLSGLLTAADEEIGAWSSKQDRCENCVEMLFARGSGSCMQCDTPLRKSNFRVQLFEDATVDKEVEIRKKVMKM</sequence>
<dbReference type="Pfam" id="PF06391">
    <property type="entry name" value="MAT1"/>
    <property type="match status" value="1"/>
</dbReference>
<evidence type="ECO:0000313" key="2">
    <source>
        <dbReference type="EMBL" id="MEQ2177073.1"/>
    </source>
</evidence>
<reference evidence="2 3" key="1">
    <citation type="submission" date="2021-06" db="EMBL/GenBank/DDBJ databases">
        <authorList>
            <person name="Palmer J.M."/>
        </authorList>
    </citation>
    <scope>NUCLEOTIDE SEQUENCE [LARGE SCALE GENOMIC DNA]</scope>
    <source>
        <strain evidence="2 3">GA_2019</strain>
        <tissue evidence="2">Muscle</tissue>
    </source>
</reference>
<dbReference type="PANTHER" id="PTHR12683">
    <property type="entry name" value="CDK-ACTIVATING KINASE ASSEMBLY FACTOR MAT1"/>
    <property type="match status" value="1"/>
</dbReference>
<proteinExistence type="predicted"/>
<dbReference type="InterPro" id="IPR015877">
    <property type="entry name" value="MAT1_centre"/>
</dbReference>
<evidence type="ECO:0000259" key="1">
    <source>
        <dbReference type="Pfam" id="PF06391"/>
    </source>
</evidence>
<gene>
    <name evidence="2" type="ORF">GOODEAATRI_000102</name>
</gene>
<protein>
    <recommendedName>
        <fullName evidence="1">MAT1 centre domain-containing protein</fullName>
    </recommendedName>
</protein>
<feature type="domain" description="MAT1 centre" evidence="1">
    <location>
        <begin position="123"/>
        <end position="150"/>
    </location>
</feature>
<dbReference type="PANTHER" id="PTHR12683:SF13">
    <property type="entry name" value="CDK-ACTIVATING KINASE ASSEMBLY FACTOR MAT1"/>
    <property type="match status" value="1"/>
</dbReference>
<organism evidence="2 3">
    <name type="scientific">Goodea atripinnis</name>
    <dbReference type="NCBI Taxonomy" id="208336"/>
    <lineage>
        <taxon>Eukaryota</taxon>
        <taxon>Metazoa</taxon>
        <taxon>Chordata</taxon>
        <taxon>Craniata</taxon>
        <taxon>Vertebrata</taxon>
        <taxon>Euteleostomi</taxon>
        <taxon>Actinopterygii</taxon>
        <taxon>Neopterygii</taxon>
        <taxon>Teleostei</taxon>
        <taxon>Neoteleostei</taxon>
        <taxon>Acanthomorphata</taxon>
        <taxon>Ovalentaria</taxon>
        <taxon>Atherinomorphae</taxon>
        <taxon>Cyprinodontiformes</taxon>
        <taxon>Goodeidae</taxon>
        <taxon>Goodea</taxon>
    </lineage>
</organism>